<reference evidence="1 2" key="1">
    <citation type="submission" date="2015-01" db="EMBL/GenBank/DDBJ databases">
        <title>The Genome Sequence of Exophiala oligosperma CBS72588.</title>
        <authorList>
            <consortium name="The Broad Institute Genomics Platform"/>
            <person name="Cuomo C."/>
            <person name="de Hoog S."/>
            <person name="Gorbushina A."/>
            <person name="Stielow B."/>
            <person name="Teixiera M."/>
            <person name="Abouelleil A."/>
            <person name="Chapman S.B."/>
            <person name="Priest M."/>
            <person name="Young S.K."/>
            <person name="Wortman J."/>
            <person name="Nusbaum C."/>
            <person name="Birren B."/>
        </authorList>
    </citation>
    <scope>NUCLEOTIDE SEQUENCE [LARGE SCALE GENOMIC DNA]</scope>
    <source>
        <strain evidence="1 2">CBS 72588</strain>
    </source>
</reference>
<dbReference type="OrthoDB" id="4121129at2759"/>
<dbReference type="GeneID" id="27354111"/>
<dbReference type="VEuPathDB" id="FungiDB:PV06_02037"/>
<protein>
    <submittedName>
        <fullName evidence="1">Uncharacterized protein</fullName>
    </submittedName>
</protein>
<name>A0A0D2B2E6_9EURO</name>
<dbReference type="HOGENOM" id="CLU_2236605_0_0_1"/>
<organism evidence="1 2">
    <name type="scientific">Exophiala oligosperma</name>
    <dbReference type="NCBI Taxonomy" id="215243"/>
    <lineage>
        <taxon>Eukaryota</taxon>
        <taxon>Fungi</taxon>
        <taxon>Dikarya</taxon>
        <taxon>Ascomycota</taxon>
        <taxon>Pezizomycotina</taxon>
        <taxon>Eurotiomycetes</taxon>
        <taxon>Chaetothyriomycetidae</taxon>
        <taxon>Chaetothyriales</taxon>
        <taxon>Herpotrichiellaceae</taxon>
        <taxon>Exophiala</taxon>
    </lineage>
</organism>
<dbReference type="RefSeq" id="XP_016266577.1">
    <property type="nucleotide sequence ID" value="XM_016402680.1"/>
</dbReference>
<evidence type="ECO:0000313" key="2">
    <source>
        <dbReference type="Proteomes" id="UP000053342"/>
    </source>
</evidence>
<dbReference type="Proteomes" id="UP000053342">
    <property type="component" value="Unassembled WGS sequence"/>
</dbReference>
<sequence length="105" mass="11714">MDIFDQFFRGRPVTIARNGHLDPATMIYGPRVRLAALAIPERRRRPPPPPPPPRRPIIYDDYAFPTTILTSAPTMTIVVHEAVRDAHAHVGAAAHCELTIVLESQ</sequence>
<evidence type="ECO:0000313" key="1">
    <source>
        <dbReference type="EMBL" id="KIW46361.1"/>
    </source>
</evidence>
<keyword evidence="2" id="KW-1185">Reference proteome</keyword>
<proteinExistence type="predicted"/>
<gene>
    <name evidence="1" type="ORF">PV06_02037</name>
</gene>
<dbReference type="EMBL" id="KN847333">
    <property type="protein sequence ID" value="KIW46361.1"/>
    <property type="molecule type" value="Genomic_DNA"/>
</dbReference>
<dbReference type="AlphaFoldDB" id="A0A0D2B2E6"/>
<accession>A0A0D2B2E6</accession>